<dbReference type="FunFam" id="2.60.40.60:FF:000092">
    <property type="entry name" value="Protocadherin 8"/>
    <property type="match status" value="1"/>
</dbReference>
<feature type="compositionally biased region" description="Basic and acidic residues" evidence="12">
    <location>
        <begin position="1315"/>
        <end position="1334"/>
    </location>
</feature>
<feature type="domain" description="Cadherin" evidence="15">
    <location>
        <begin position="478"/>
        <end position="585"/>
    </location>
</feature>
<dbReference type="Proteomes" id="UP001152798">
    <property type="component" value="Chromosome 7"/>
</dbReference>
<dbReference type="SMART" id="SM00112">
    <property type="entry name" value="CA"/>
    <property type="match status" value="5"/>
</dbReference>
<dbReference type="FunFam" id="2.60.40.60:FF:000098">
    <property type="entry name" value="cadherin-23 isoform X1"/>
    <property type="match status" value="1"/>
</dbReference>
<feature type="compositionally biased region" description="Polar residues" evidence="12">
    <location>
        <begin position="1253"/>
        <end position="1267"/>
    </location>
</feature>
<dbReference type="SUPFAM" id="SSF49313">
    <property type="entry name" value="Cadherin-like"/>
    <property type="match status" value="5"/>
</dbReference>
<keyword evidence="7" id="KW-0130">Cell adhesion</keyword>
<dbReference type="PROSITE" id="PS50268">
    <property type="entry name" value="CADHERIN_2"/>
    <property type="match status" value="5"/>
</dbReference>
<keyword evidence="3 13" id="KW-0812">Transmembrane</keyword>
<keyword evidence="6 11" id="KW-0106">Calcium</keyword>
<dbReference type="InterPro" id="IPR020894">
    <property type="entry name" value="Cadherin_CS"/>
</dbReference>
<protein>
    <recommendedName>
        <fullName evidence="15">Cadherin domain-containing protein</fullName>
    </recommendedName>
</protein>
<dbReference type="GO" id="GO:0007156">
    <property type="term" value="P:homophilic cell adhesion via plasma membrane adhesion molecules"/>
    <property type="evidence" value="ECO:0007669"/>
    <property type="project" value="InterPro"/>
</dbReference>
<evidence type="ECO:0000256" key="13">
    <source>
        <dbReference type="SAM" id="Phobius"/>
    </source>
</evidence>
<gene>
    <name evidence="16" type="ORF">NEZAVI_LOCUS14850</name>
</gene>
<organism evidence="16 17">
    <name type="scientific">Nezara viridula</name>
    <name type="common">Southern green stink bug</name>
    <name type="synonym">Cimex viridulus</name>
    <dbReference type="NCBI Taxonomy" id="85310"/>
    <lineage>
        <taxon>Eukaryota</taxon>
        <taxon>Metazoa</taxon>
        <taxon>Ecdysozoa</taxon>
        <taxon>Arthropoda</taxon>
        <taxon>Hexapoda</taxon>
        <taxon>Insecta</taxon>
        <taxon>Pterygota</taxon>
        <taxon>Neoptera</taxon>
        <taxon>Paraneoptera</taxon>
        <taxon>Hemiptera</taxon>
        <taxon>Heteroptera</taxon>
        <taxon>Panheteroptera</taxon>
        <taxon>Pentatomomorpha</taxon>
        <taxon>Pentatomoidea</taxon>
        <taxon>Pentatomidae</taxon>
        <taxon>Pentatominae</taxon>
        <taxon>Nezara</taxon>
    </lineage>
</organism>
<keyword evidence="5" id="KW-0677">Repeat</keyword>
<dbReference type="PRINTS" id="PR00205">
    <property type="entry name" value="CADHERIN"/>
</dbReference>
<evidence type="ECO:0000256" key="2">
    <source>
        <dbReference type="ARBA" id="ARBA00022475"/>
    </source>
</evidence>
<reference evidence="16" key="1">
    <citation type="submission" date="2022-01" db="EMBL/GenBank/DDBJ databases">
        <authorList>
            <person name="King R."/>
        </authorList>
    </citation>
    <scope>NUCLEOTIDE SEQUENCE</scope>
</reference>
<name>A0A9P0MYF2_NEZVI</name>
<dbReference type="GO" id="GO:0005509">
    <property type="term" value="F:calcium ion binding"/>
    <property type="evidence" value="ECO:0007669"/>
    <property type="project" value="UniProtKB-UniRule"/>
</dbReference>
<evidence type="ECO:0000256" key="1">
    <source>
        <dbReference type="ARBA" id="ARBA00004251"/>
    </source>
</evidence>
<feature type="compositionally biased region" description="Polar residues" evidence="12">
    <location>
        <begin position="1283"/>
        <end position="1312"/>
    </location>
</feature>
<keyword evidence="2" id="KW-1003">Cell membrane</keyword>
<evidence type="ECO:0000256" key="10">
    <source>
        <dbReference type="ARBA" id="ARBA00059331"/>
    </source>
</evidence>
<evidence type="ECO:0000259" key="15">
    <source>
        <dbReference type="PROSITE" id="PS50268"/>
    </source>
</evidence>
<dbReference type="InterPro" id="IPR002126">
    <property type="entry name" value="Cadherin-like_dom"/>
</dbReference>
<evidence type="ECO:0000256" key="12">
    <source>
        <dbReference type="SAM" id="MobiDB-lite"/>
    </source>
</evidence>
<dbReference type="PANTHER" id="PTHR24026">
    <property type="entry name" value="FAT ATYPICAL CADHERIN-RELATED"/>
    <property type="match status" value="1"/>
</dbReference>
<feature type="region of interest" description="Disordered" evidence="12">
    <location>
        <begin position="1109"/>
        <end position="1156"/>
    </location>
</feature>
<sequence>MLWEVVVGATLLTLAGGNYPQFDANTQMSNLLLPADARVGSVIYRLRATDSDRDYPLRFAATDYGSYVVRVEDLPCSRKSSACEANVFLERSVSPGQVFKFRLTVRDTSGDTTTSAASIRVTDGVTDFQNVFPHIPGVIMIPEDTKVGTELEYVIVRKHPRSLRPAHLELVGGSEFKINQTSKKDTTTGIILLTLPLDYEVKTMYKLSVYAMGMWTDTDTDSRNVAGFELVVVVSDVQDTPPVWDAIAPITMLSPNLTKGDTVLKVTAKDGDRGLPREVRYALVAEKNPFTVFFDIDPVTGVIRLVRELRELTAISRSHQPILLTVVAEEVVPDGGVGDSSTATVALLLGELGNSPPFFESMSYSTHLPENSLQGTVLVFDDNYITTVKDNDMGKHGVFALSLENNNGTFEISPAVGEREADFVIRVRDNKLLDFEKRTQLVFKIWAREVNPSENPLSTSVDVTVFLTDVNDNFPVFSSANYSAEAPENVTAGYRLVRVEASDADTGDFGVVKFTGIYGKNNNSLRIDEDTGLITIATDRHGFDREQSSSYRFQVEARDDRGNGNRARVEFFLFVLDVNDNVPRFLKNPMEFILGPEGTNFSQAAYIKAVDDDSEPPNNVIRYEILSGNYDNRFAVDQESGEMSVNVGGRRVRQVTLVATLLVRAYDLGVPTLWTTGEVKILPALSQSRIMQFLLPGKNLDPRSVETTLTKVTGASKVIIHRIQPYTGQQEGQTTDLSSPDGGEKSIVTATILYDKNAVVDLDDLQKKFTSIANRNSSSVIITHRVEEPEPVYRSETRVLFWILLIFLLLLLLGILTLILCCLCSWCPYYAFFHSLVRKKSSSRSRIVAIAAEKEKPAEKENKSVQAEWQSARARREAWSADERRMWHFGGINDTPRRLLLIPERNYNNQNQPNVVYTRQVEEQAEKPRQQRQDILLMEDIDGTEYQVLDPSRLREPSTRQSMFIRDGGAEILRLVTRGRNGSEEEPQLNQPQRPFTLENKETEGKVTIMKRFIDDTNGQQMHNKDDKVEESKLRIPGEIAEESEEEKKEDLMKRVMDLDVERDMSTADVNRLTSIQRDILLTRFLVEEQRRARVEDTQSLPGVVTMATQTDKHAETQTDHVYFKRRSKSDNDESPSDSEETAKRKLKRRRRKQVGTVEFRPASRIEISSPIFEEGEELKPHNVNQTKAGLLRQTAVKSRLDEENIKFRSSSDHESTFRRRDVLRSLQVTPIKQMNIINNVLVEHIRYKDPPSLNTQETNTDSMDLSNSKEKQKPDRGGIRSQPPTREPSITPSAGLTPRSQSQARAKTTTRYMDWYKTKKETRQKEKQEKDPIFRAPSQNRFRNKNLVENTTHTKERKRWTDKDDQGTNQKQTMINLKPEPVKEEEIVTRQDRLNQGLDSGTASPYQLVPTQLKNQHFLEKKSIFTIAYDDMETKQLRLDSASSP</sequence>
<comment type="subcellular location">
    <subcellularLocation>
        <location evidence="1">Cell membrane</location>
        <topology evidence="1">Single-pass type I membrane protein</topology>
    </subcellularLocation>
</comment>
<keyword evidence="8 13" id="KW-1133">Transmembrane helix</keyword>
<evidence type="ECO:0000313" key="17">
    <source>
        <dbReference type="Proteomes" id="UP001152798"/>
    </source>
</evidence>
<dbReference type="Pfam" id="PF00028">
    <property type="entry name" value="Cadherin"/>
    <property type="match status" value="1"/>
</dbReference>
<dbReference type="CDD" id="cd11304">
    <property type="entry name" value="Cadherin_repeat"/>
    <property type="match status" value="5"/>
</dbReference>
<feature type="compositionally biased region" description="Basic residues" evidence="12">
    <location>
        <begin position="1145"/>
        <end position="1154"/>
    </location>
</feature>
<keyword evidence="4 14" id="KW-0732">Signal</keyword>
<feature type="compositionally biased region" description="Basic and acidic residues" evidence="12">
    <location>
        <begin position="1268"/>
        <end position="1279"/>
    </location>
</feature>
<feature type="domain" description="Cadherin" evidence="15">
    <location>
        <begin position="253"/>
        <end position="359"/>
    </location>
</feature>
<feature type="region of interest" description="Disordered" evidence="12">
    <location>
        <begin position="979"/>
        <end position="1002"/>
    </location>
</feature>
<evidence type="ECO:0000256" key="7">
    <source>
        <dbReference type="ARBA" id="ARBA00022889"/>
    </source>
</evidence>
<evidence type="ECO:0000313" key="16">
    <source>
        <dbReference type="EMBL" id="CAH1407037.1"/>
    </source>
</evidence>
<proteinExistence type="predicted"/>
<feature type="domain" description="Cadherin" evidence="15">
    <location>
        <begin position="596"/>
        <end position="681"/>
    </location>
</feature>
<evidence type="ECO:0000256" key="5">
    <source>
        <dbReference type="ARBA" id="ARBA00022737"/>
    </source>
</evidence>
<feature type="compositionally biased region" description="Polar residues" evidence="12">
    <location>
        <begin position="1338"/>
        <end position="1352"/>
    </location>
</feature>
<feature type="compositionally biased region" description="Basic and acidic residues" evidence="12">
    <location>
        <begin position="1111"/>
        <end position="1123"/>
    </location>
</feature>
<keyword evidence="9 13" id="KW-0472">Membrane</keyword>
<evidence type="ECO:0000256" key="14">
    <source>
        <dbReference type="SAM" id="SignalP"/>
    </source>
</evidence>
<dbReference type="PANTHER" id="PTHR24026:SF96">
    <property type="entry name" value="CADHERIN-86C"/>
    <property type="match status" value="1"/>
</dbReference>
<feature type="region of interest" description="Disordered" evidence="12">
    <location>
        <begin position="1013"/>
        <end position="1032"/>
    </location>
</feature>
<feature type="domain" description="Cadherin" evidence="15">
    <location>
        <begin position="144"/>
        <end position="244"/>
    </location>
</feature>
<dbReference type="EMBL" id="OV725083">
    <property type="protein sequence ID" value="CAH1407037.1"/>
    <property type="molecule type" value="Genomic_DNA"/>
</dbReference>
<feature type="transmembrane region" description="Helical" evidence="13">
    <location>
        <begin position="799"/>
        <end position="832"/>
    </location>
</feature>
<dbReference type="InterPro" id="IPR015919">
    <property type="entry name" value="Cadherin-like_sf"/>
</dbReference>
<evidence type="ECO:0000256" key="8">
    <source>
        <dbReference type="ARBA" id="ARBA00022989"/>
    </source>
</evidence>
<evidence type="ECO:0000256" key="6">
    <source>
        <dbReference type="ARBA" id="ARBA00022837"/>
    </source>
</evidence>
<dbReference type="PROSITE" id="PS00232">
    <property type="entry name" value="CADHERIN_1"/>
    <property type="match status" value="2"/>
</dbReference>
<dbReference type="OrthoDB" id="8188793at2759"/>
<evidence type="ECO:0000256" key="3">
    <source>
        <dbReference type="ARBA" id="ARBA00022692"/>
    </source>
</evidence>
<feature type="compositionally biased region" description="Basic and acidic residues" evidence="12">
    <location>
        <begin position="1023"/>
        <end position="1032"/>
    </location>
</feature>
<evidence type="ECO:0000256" key="11">
    <source>
        <dbReference type="PROSITE-ProRule" id="PRU00043"/>
    </source>
</evidence>
<keyword evidence="17" id="KW-1185">Reference proteome</keyword>
<comment type="function">
    <text evidence="10">Cadherins are calcium-dependent cell adhesion proteins. They preferentially interact with themselves in a homophilic manner in connecting cells.</text>
</comment>
<accession>A0A9P0MYF2</accession>
<evidence type="ECO:0000256" key="9">
    <source>
        <dbReference type="ARBA" id="ARBA00023136"/>
    </source>
</evidence>
<feature type="domain" description="Cadherin" evidence="15">
    <location>
        <begin position="360"/>
        <end position="477"/>
    </location>
</feature>
<evidence type="ECO:0000256" key="4">
    <source>
        <dbReference type="ARBA" id="ARBA00022729"/>
    </source>
</evidence>
<feature type="signal peptide" evidence="14">
    <location>
        <begin position="1"/>
        <end position="17"/>
    </location>
</feature>
<dbReference type="GO" id="GO:0005886">
    <property type="term" value="C:plasma membrane"/>
    <property type="evidence" value="ECO:0007669"/>
    <property type="project" value="UniProtKB-SubCell"/>
</dbReference>
<feature type="region of interest" description="Disordered" evidence="12">
    <location>
        <begin position="1251"/>
        <end position="1369"/>
    </location>
</feature>
<dbReference type="Gene3D" id="2.60.40.60">
    <property type="entry name" value="Cadherins"/>
    <property type="match status" value="5"/>
</dbReference>
<feature type="chain" id="PRO_5040442226" description="Cadherin domain-containing protein" evidence="14">
    <location>
        <begin position="18"/>
        <end position="1446"/>
    </location>
</feature>